<name>A0A8J2YWY7_9PROT</name>
<evidence type="ECO:0000313" key="5">
    <source>
        <dbReference type="Proteomes" id="UP000646365"/>
    </source>
</evidence>
<keyword evidence="2" id="KW-1133">Transmembrane helix</keyword>
<feature type="domain" description="FAD dependent oxidoreductase" evidence="3">
    <location>
        <begin position="9"/>
        <end position="359"/>
    </location>
</feature>
<keyword evidence="2" id="KW-0472">Membrane</keyword>
<dbReference type="PANTHER" id="PTHR13847">
    <property type="entry name" value="SARCOSINE DEHYDROGENASE-RELATED"/>
    <property type="match status" value="1"/>
</dbReference>
<evidence type="ECO:0000259" key="3">
    <source>
        <dbReference type="Pfam" id="PF01266"/>
    </source>
</evidence>
<proteinExistence type="predicted"/>
<dbReference type="RefSeq" id="WP_189049064.1">
    <property type="nucleotide sequence ID" value="NZ_BMJQ01000010.1"/>
</dbReference>
<dbReference type="SUPFAM" id="SSF51905">
    <property type="entry name" value="FAD/NAD(P)-binding domain"/>
    <property type="match status" value="1"/>
</dbReference>
<evidence type="ECO:0000256" key="1">
    <source>
        <dbReference type="ARBA" id="ARBA00023002"/>
    </source>
</evidence>
<reference evidence="4" key="1">
    <citation type="journal article" date="2014" name="Int. J. Syst. Evol. Microbiol.">
        <title>Complete genome sequence of Corynebacterium casei LMG S-19264T (=DSM 44701T), isolated from a smear-ripened cheese.</title>
        <authorList>
            <consortium name="US DOE Joint Genome Institute (JGI-PGF)"/>
            <person name="Walter F."/>
            <person name="Albersmeier A."/>
            <person name="Kalinowski J."/>
            <person name="Ruckert C."/>
        </authorList>
    </citation>
    <scope>NUCLEOTIDE SEQUENCE</scope>
    <source>
        <strain evidence="4">CGMCC 1.15725</strain>
    </source>
</reference>
<dbReference type="Pfam" id="PF01266">
    <property type="entry name" value="DAO"/>
    <property type="match status" value="1"/>
</dbReference>
<keyword evidence="5" id="KW-1185">Reference proteome</keyword>
<sequence>MGNATSGTVVIVGGAIVGSSIAYFLRELGFTGRILVIERDPSYRTSSTALSAASIRTQFGCPVNVRMSLFGADFLRGIKQRFGPDADVGFVERGYLILGTVADVAARRTGASLQTAEGAEIAMLGPDEIRRRFPWLRADDIELATFGLRHEGWFDAWSLLQLVRNAARARDVAYVEATASGVILRNGRVAGVRLDSSEAIAADWCVNAAGPLSAAFVRDLGIPLPVAPRKRTVFAIKAPLDGHDVPMLFDVSGAWIRPEGDGFICGIAPPAADDADAFGDFEPDYDLLEEHLWPALAHRVPALEQLRVQRAWAGHYEMNTLDHNGIVGPHDEIPNLLFATGFSGHGVMHAPATGRGVAEQILRGRYETIDLTPLGYGRIRAGTPLPETVIY</sequence>
<feature type="transmembrane region" description="Helical" evidence="2">
    <location>
        <begin position="6"/>
        <end position="25"/>
    </location>
</feature>
<dbReference type="InterPro" id="IPR036188">
    <property type="entry name" value="FAD/NAD-bd_sf"/>
</dbReference>
<dbReference type="PANTHER" id="PTHR13847:SF287">
    <property type="entry name" value="FAD-DEPENDENT OXIDOREDUCTASE DOMAIN-CONTAINING PROTEIN 1"/>
    <property type="match status" value="1"/>
</dbReference>
<organism evidence="4 5">
    <name type="scientific">Aliidongia dinghuensis</name>
    <dbReference type="NCBI Taxonomy" id="1867774"/>
    <lineage>
        <taxon>Bacteria</taxon>
        <taxon>Pseudomonadati</taxon>
        <taxon>Pseudomonadota</taxon>
        <taxon>Alphaproteobacteria</taxon>
        <taxon>Rhodospirillales</taxon>
        <taxon>Dongiaceae</taxon>
        <taxon>Aliidongia</taxon>
    </lineage>
</organism>
<comment type="caution">
    <text evidence="4">The sequence shown here is derived from an EMBL/GenBank/DDBJ whole genome shotgun (WGS) entry which is preliminary data.</text>
</comment>
<dbReference type="GO" id="GO:0005737">
    <property type="term" value="C:cytoplasm"/>
    <property type="evidence" value="ECO:0007669"/>
    <property type="project" value="TreeGrafter"/>
</dbReference>
<dbReference type="GO" id="GO:0016491">
    <property type="term" value="F:oxidoreductase activity"/>
    <property type="evidence" value="ECO:0007669"/>
    <property type="project" value="UniProtKB-KW"/>
</dbReference>
<keyword evidence="2" id="KW-0812">Transmembrane</keyword>
<evidence type="ECO:0000256" key="2">
    <source>
        <dbReference type="SAM" id="Phobius"/>
    </source>
</evidence>
<dbReference type="Gene3D" id="3.30.9.10">
    <property type="entry name" value="D-Amino Acid Oxidase, subunit A, domain 2"/>
    <property type="match status" value="1"/>
</dbReference>
<gene>
    <name evidence="4" type="ORF">GCM10011611_40320</name>
</gene>
<dbReference type="EMBL" id="BMJQ01000010">
    <property type="protein sequence ID" value="GGF30143.1"/>
    <property type="molecule type" value="Genomic_DNA"/>
</dbReference>
<evidence type="ECO:0000313" key="4">
    <source>
        <dbReference type="EMBL" id="GGF30143.1"/>
    </source>
</evidence>
<dbReference type="GO" id="GO:0032981">
    <property type="term" value="P:mitochondrial respiratory chain complex I assembly"/>
    <property type="evidence" value="ECO:0007669"/>
    <property type="project" value="TreeGrafter"/>
</dbReference>
<accession>A0A8J2YWY7</accession>
<dbReference type="Proteomes" id="UP000646365">
    <property type="component" value="Unassembled WGS sequence"/>
</dbReference>
<reference evidence="4" key="2">
    <citation type="submission" date="2020-09" db="EMBL/GenBank/DDBJ databases">
        <authorList>
            <person name="Sun Q."/>
            <person name="Zhou Y."/>
        </authorList>
    </citation>
    <scope>NUCLEOTIDE SEQUENCE</scope>
    <source>
        <strain evidence="4">CGMCC 1.15725</strain>
    </source>
</reference>
<protein>
    <submittedName>
        <fullName evidence="4">FAD-dependent oxidoreductase</fullName>
    </submittedName>
</protein>
<dbReference type="InterPro" id="IPR006076">
    <property type="entry name" value="FAD-dep_OxRdtase"/>
</dbReference>
<dbReference type="AlphaFoldDB" id="A0A8J2YWY7"/>
<dbReference type="Gene3D" id="3.50.50.60">
    <property type="entry name" value="FAD/NAD(P)-binding domain"/>
    <property type="match status" value="1"/>
</dbReference>
<keyword evidence="1" id="KW-0560">Oxidoreductase</keyword>